<organism evidence="6 7">
    <name type="scientific">Gymnopus androsaceus JB14</name>
    <dbReference type="NCBI Taxonomy" id="1447944"/>
    <lineage>
        <taxon>Eukaryota</taxon>
        <taxon>Fungi</taxon>
        <taxon>Dikarya</taxon>
        <taxon>Basidiomycota</taxon>
        <taxon>Agaricomycotina</taxon>
        <taxon>Agaricomycetes</taxon>
        <taxon>Agaricomycetidae</taxon>
        <taxon>Agaricales</taxon>
        <taxon>Marasmiineae</taxon>
        <taxon>Omphalotaceae</taxon>
        <taxon>Gymnopus</taxon>
    </lineage>
</organism>
<evidence type="ECO:0000313" key="7">
    <source>
        <dbReference type="Proteomes" id="UP000799118"/>
    </source>
</evidence>
<dbReference type="Gene3D" id="3.80.10.10">
    <property type="entry name" value="Ribonuclease Inhibitor"/>
    <property type="match status" value="1"/>
</dbReference>
<comment type="subcellular location">
    <subcellularLocation>
        <location evidence="1">Membrane</location>
        <topology evidence="1">Multi-pass membrane protein</topology>
    </subcellularLocation>
</comment>
<gene>
    <name evidence="6" type="ORF">BT96DRAFT_1017440</name>
</gene>
<name>A0A6A4I1B6_9AGAR</name>
<accession>A0A6A4I1B6</accession>
<dbReference type="PANTHER" id="PTHR34292">
    <property type="entry name" value="OUTER SPORE WALL PROTEIN LDS1"/>
    <property type="match status" value="1"/>
</dbReference>
<dbReference type="InterPro" id="IPR059112">
    <property type="entry name" value="CysZ/EI24"/>
</dbReference>
<dbReference type="OrthoDB" id="10012223at2759"/>
<dbReference type="Pfam" id="PF07264">
    <property type="entry name" value="EI24"/>
    <property type="match status" value="1"/>
</dbReference>
<evidence type="ECO:0000256" key="3">
    <source>
        <dbReference type="ARBA" id="ARBA00022989"/>
    </source>
</evidence>
<dbReference type="AlphaFoldDB" id="A0A6A4I1B6"/>
<proteinExistence type="predicted"/>
<evidence type="ECO:0000256" key="5">
    <source>
        <dbReference type="SAM" id="Phobius"/>
    </source>
</evidence>
<feature type="transmembrane region" description="Helical" evidence="5">
    <location>
        <begin position="284"/>
        <end position="304"/>
    </location>
</feature>
<dbReference type="Proteomes" id="UP000799118">
    <property type="component" value="Unassembled WGS sequence"/>
</dbReference>
<evidence type="ECO:0008006" key="8">
    <source>
        <dbReference type="Google" id="ProtNLM"/>
    </source>
</evidence>
<dbReference type="InterPro" id="IPR032675">
    <property type="entry name" value="LRR_dom_sf"/>
</dbReference>
<feature type="transmembrane region" description="Helical" evidence="5">
    <location>
        <begin position="229"/>
        <end position="249"/>
    </location>
</feature>
<evidence type="ECO:0000313" key="6">
    <source>
        <dbReference type="EMBL" id="KAE9402694.1"/>
    </source>
</evidence>
<keyword evidence="2 5" id="KW-0812">Transmembrane</keyword>
<sequence>MSVIADGPEAQNELLLKSSSTSKYSLDSVPEHLKRSTHRLQFPPSYVLVGVYRLCTDRNLYVPAWQKCQHGTVRGLGVGLVWAFFTFGIQKKVIEIFLANSPRVTGLATDTMFGYPMPFNVHTCACTSVTPTRGTERCCPLQMQPFSSCPNKPLSSSASFSTRNIRIARDRAWNQTVLSRGKGESFWQPYVEESELEAEGESQHSKRKLEVHPARWYDSLVLSVLRSVLLLPFNFYPIVGILISAWFKGMATSRMLHRRYFEAKKMTPPQVAAFMEEHKWDYRAFGFTAALLEGIPIIGLAFTISNRVGAAMWAFDLEKRQHYIAEKKQMEKEKHFMEKEGSKIMCSDYDLAACTEIEETLSYQDCTSDDRPSIPTATAEGVRAQPSAVSALSDNLLREDRGSSFGSKLWPDGHGLTAMPALVLSSICSRMAPNYSFALCSLVTDDVGPSSDDIIEDIKASFFTMVKLYIDRSRTSLLRLRIDMIEDFDPDESVPHPALSLLGQTTQRWHHLTFIGWNFFRREIFSIPDNVHDFPSLKGLEFELCDRATLEVFGQAPNLRCLEVTDGPIELTSKFPWPRLTSVAVGEETRLDGIMDRCPNLASIRFQLVWYTPHSHPPRAFQSLKSLSIILLEGSSDVAWLDIVLSCCICPSLTSLTLEMLEDYSISEYVWPLRTLESFLIHSSCTLTDLSMRGFLISDDDLIAVFRRIPSLTSLIVEDRRVYSDIASSKAITSASHSKSLYHPELFPSILYSNPLTKTPPSCFDLHREVFRRFRICGHDPIAMYIQSRCA</sequence>
<evidence type="ECO:0000256" key="1">
    <source>
        <dbReference type="ARBA" id="ARBA00004141"/>
    </source>
</evidence>
<keyword evidence="7" id="KW-1185">Reference proteome</keyword>
<keyword evidence="4 5" id="KW-0472">Membrane</keyword>
<evidence type="ECO:0000256" key="4">
    <source>
        <dbReference type="ARBA" id="ARBA00023136"/>
    </source>
</evidence>
<dbReference type="InterPro" id="IPR052786">
    <property type="entry name" value="Spore_wall_assembly"/>
</dbReference>
<keyword evidence="3 5" id="KW-1133">Transmembrane helix</keyword>
<evidence type="ECO:0000256" key="2">
    <source>
        <dbReference type="ARBA" id="ARBA00022692"/>
    </source>
</evidence>
<protein>
    <recommendedName>
        <fullName evidence="8">F-box domain-containing protein</fullName>
    </recommendedName>
</protein>
<reference evidence="6" key="1">
    <citation type="journal article" date="2019" name="Environ. Microbiol.">
        <title>Fungal ecological strategies reflected in gene transcription - a case study of two litter decomposers.</title>
        <authorList>
            <person name="Barbi F."/>
            <person name="Kohler A."/>
            <person name="Barry K."/>
            <person name="Baskaran P."/>
            <person name="Daum C."/>
            <person name="Fauchery L."/>
            <person name="Ihrmark K."/>
            <person name="Kuo A."/>
            <person name="LaButti K."/>
            <person name="Lipzen A."/>
            <person name="Morin E."/>
            <person name="Grigoriev I.V."/>
            <person name="Henrissat B."/>
            <person name="Lindahl B."/>
            <person name="Martin F."/>
        </authorList>
    </citation>
    <scope>NUCLEOTIDE SEQUENCE</scope>
    <source>
        <strain evidence="6">JB14</strain>
    </source>
</reference>
<dbReference type="PANTHER" id="PTHR34292:SF2">
    <property type="entry name" value="OUTER SPORE WALL PROTEIN LDS1"/>
    <property type="match status" value="1"/>
</dbReference>
<dbReference type="SUPFAM" id="SSF52047">
    <property type="entry name" value="RNI-like"/>
    <property type="match status" value="1"/>
</dbReference>
<dbReference type="EMBL" id="ML769432">
    <property type="protein sequence ID" value="KAE9402694.1"/>
    <property type="molecule type" value="Genomic_DNA"/>
</dbReference>